<evidence type="ECO:0000259" key="8">
    <source>
        <dbReference type="Pfam" id="PF00892"/>
    </source>
</evidence>
<evidence type="ECO:0000256" key="6">
    <source>
        <dbReference type="SAM" id="MobiDB-lite"/>
    </source>
</evidence>
<comment type="caution">
    <text evidence="9">The sequence shown here is derived from an EMBL/GenBank/DDBJ whole genome shotgun (WGS) entry which is preliminary data.</text>
</comment>
<evidence type="ECO:0000256" key="2">
    <source>
        <dbReference type="ARBA" id="ARBA00007362"/>
    </source>
</evidence>
<feature type="compositionally biased region" description="Low complexity" evidence="6">
    <location>
        <begin position="303"/>
        <end position="320"/>
    </location>
</feature>
<feature type="transmembrane region" description="Helical" evidence="7">
    <location>
        <begin position="65"/>
        <end position="84"/>
    </location>
</feature>
<dbReference type="PANTHER" id="PTHR32322:SF2">
    <property type="entry name" value="EAMA DOMAIN-CONTAINING PROTEIN"/>
    <property type="match status" value="1"/>
</dbReference>
<dbReference type="AlphaFoldDB" id="A0A7W7N097"/>
<keyword evidence="3 7" id="KW-0812">Transmembrane</keyword>
<protein>
    <submittedName>
        <fullName evidence="9">Drug/metabolite transporter (DMT)-like permease</fullName>
    </submittedName>
</protein>
<sequence>MAVRHPDTLLGAAFVVTWSSGFIGAELGTGAAPASALLAWRMILAAVLLAALLAWRRRRIPPRDLALHAVIGTLGQGGYLYGVFAAVDHGVAAGISSLIAALQPLVAVAVAVPLLGEPITRRQLAGFVGGLAGVALVVGGDLRGGAPAWAYLLPFGAMLALVAATLVERRARPAVALPEALAVQAVVATVLFSGLAGAEGTLVPPAEPVFWAAAALLVLVAMFGGYGLYWVNVRRTGVTRVSALLYLTPPTTMVFGWLLFGSTLTPLSLLGVLVCGAAVAVALRGPADQARSRSPRGVGWKPADSSAAASGESAIAAPSARSTVSLPRTPSRTASASASTAGRRTPGSSSQVSSERPPRST</sequence>
<dbReference type="PANTHER" id="PTHR32322">
    <property type="entry name" value="INNER MEMBRANE TRANSPORTER"/>
    <property type="match status" value="1"/>
</dbReference>
<feature type="transmembrane region" description="Helical" evidence="7">
    <location>
        <begin position="266"/>
        <end position="283"/>
    </location>
</feature>
<feature type="transmembrane region" description="Helical" evidence="7">
    <location>
        <begin position="124"/>
        <end position="142"/>
    </location>
</feature>
<name>A0A7W7N097_9ACTN</name>
<feature type="domain" description="EamA" evidence="8">
    <location>
        <begin position="9"/>
        <end position="138"/>
    </location>
</feature>
<feature type="transmembrane region" description="Helical" evidence="7">
    <location>
        <begin position="209"/>
        <end position="231"/>
    </location>
</feature>
<evidence type="ECO:0000313" key="9">
    <source>
        <dbReference type="EMBL" id="MBB4776722.1"/>
    </source>
</evidence>
<dbReference type="InterPro" id="IPR037185">
    <property type="entry name" value="EmrE-like"/>
</dbReference>
<dbReference type="Pfam" id="PF00892">
    <property type="entry name" value="EamA"/>
    <property type="match status" value="2"/>
</dbReference>
<accession>A0A7W7N097</accession>
<evidence type="ECO:0000256" key="1">
    <source>
        <dbReference type="ARBA" id="ARBA00004141"/>
    </source>
</evidence>
<keyword evidence="4 7" id="KW-1133">Transmembrane helix</keyword>
<feature type="transmembrane region" description="Helical" evidence="7">
    <location>
        <begin position="174"/>
        <end position="197"/>
    </location>
</feature>
<reference evidence="9 10" key="1">
    <citation type="submission" date="2020-08" db="EMBL/GenBank/DDBJ databases">
        <title>Sequencing the genomes of 1000 actinobacteria strains.</title>
        <authorList>
            <person name="Klenk H.-P."/>
        </authorList>
    </citation>
    <scope>NUCLEOTIDE SEQUENCE [LARGE SCALE GENOMIC DNA]</scope>
    <source>
        <strain evidence="9 10">DSM 44772</strain>
    </source>
</reference>
<evidence type="ECO:0000313" key="10">
    <source>
        <dbReference type="Proteomes" id="UP000549343"/>
    </source>
</evidence>
<evidence type="ECO:0000256" key="7">
    <source>
        <dbReference type="SAM" id="Phobius"/>
    </source>
</evidence>
<comment type="subcellular location">
    <subcellularLocation>
        <location evidence="1">Membrane</location>
        <topology evidence="1">Multi-pass membrane protein</topology>
    </subcellularLocation>
</comment>
<dbReference type="Proteomes" id="UP000549343">
    <property type="component" value="Unassembled WGS sequence"/>
</dbReference>
<organism evidence="9 10">
    <name type="scientific">Actinomadura livida</name>
    <dbReference type="NCBI Taxonomy" id="79909"/>
    <lineage>
        <taxon>Bacteria</taxon>
        <taxon>Bacillati</taxon>
        <taxon>Actinomycetota</taxon>
        <taxon>Actinomycetes</taxon>
        <taxon>Streptosporangiales</taxon>
        <taxon>Thermomonosporaceae</taxon>
        <taxon>Actinomadura</taxon>
    </lineage>
</organism>
<gene>
    <name evidence="9" type="ORF">F4557_005140</name>
</gene>
<dbReference type="InterPro" id="IPR000620">
    <property type="entry name" value="EamA_dom"/>
</dbReference>
<evidence type="ECO:0000256" key="3">
    <source>
        <dbReference type="ARBA" id="ARBA00022692"/>
    </source>
</evidence>
<dbReference type="SUPFAM" id="SSF103481">
    <property type="entry name" value="Multidrug resistance efflux transporter EmrE"/>
    <property type="match status" value="2"/>
</dbReference>
<dbReference type="GO" id="GO:0016020">
    <property type="term" value="C:membrane"/>
    <property type="evidence" value="ECO:0007669"/>
    <property type="project" value="UniProtKB-SubCell"/>
</dbReference>
<proteinExistence type="inferred from homology"/>
<evidence type="ECO:0000256" key="4">
    <source>
        <dbReference type="ARBA" id="ARBA00022989"/>
    </source>
</evidence>
<dbReference type="EMBL" id="JACHMV010000001">
    <property type="protein sequence ID" value="MBB4776722.1"/>
    <property type="molecule type" value="Genomic_DNA"/>
</dbReference>
<comment type="similarity">
    <text evidence="2">Belongs to the EamA transporter family.</text>
</comment>
<feature type="region of interest" description="Disordered" evidence="6">
    <location>
        <begin position="289"/>
        <end position="361"/>
    </location>
</feature>
<feature type="transmembrane region" description="Helical" evidence="7">
    <location>
        <begin position="243"/>
        <end position="260"/>
    </location>
</feature>
<feature type="domain" description="EamA" evidence="8">
    <location>
        <begin position="149"/>
        <end position="282"/>
    </location>
</feature>
<keyword evidence="5 7" id="KW-0472">Membrane</keyword>
<feature type="transmembrane region" description="Helical" evidence="7">
    <location>
        <begin position="148"/>
        <end position="167"/>
    </location>
</feature>
<dbReference type="InterPro" id="IPR050638">
    <property type="entry name" value="AA-Vitamin_Transporters"/>
</dbReference>
<evidence type="ECO:0000256" key="5">
    <source>
        <dbReference type="ARBA" id="ARBA00023136"/>
    </source>
</evidence>
<feature type="compositionally biased region" description="Low complexity" evidence="6">
    <location>
        <begin position="327"/>
        <end position="346"/>
    </location>
</feature>
<feature type="transmembrane region" description="Helical" evidence="7">
    <location>
        <begin position="90"/>
        <end position="112"/>
    </location>
</feature>
<feature type="transmembrane region" description="Helical" evidence="7">
    <location>
        <begin position="34"/>
        <end position="53"/>
    </location>
</feature>